<feature type="non-terminal residue" evidence="2">
    <location>
        <position position="132"/>
    </location>
</feature>
<evidence type="ECO:0000313" key="3">
    <source>
        <dbReference type="Proteomes" id="UP000649617"/>
    </source>
</evidence>
<gene>
    <name evidence="2" type="ORF">SPIL2461_LOCUS11848</name>
</gene>
<reference evidence="2" key="1">
    <citation type="submission" date="2021-02" db="EMBL/GenBank/DDBJ databases">
        <authorList>
            <person name="Dougan E. K."/>
            <person name="Rhodes N."/>
            <person name="Thang M."/>
            <person name="Chan C."/>
        </authorList>
    </citation>
    <scope>NUCLEOTIDE SEQUENCE</scope>
</reference>
<organism evidence="2 3">
    <name type="scientific">Symbiodinium pilosum</name>
    <name type="common">Dinoflagellate</name>
    <dbReference type="NCBI Taxonomy" id="2952"/>
    <lineage>
        <taxon>Eukaryota</taxon>
        <taxon>Sar</taxon>
        <taxon>Alveolata</taxon>
        <taxon>Dinophyceae</taxon>
        <taxon>Suessiales</taxon>
        <taxon>Symbiodiniaceae</taxon>
        <taxon>Symbiodinium</taxon>
    </lineage>
</organism>
<feature type="region of interest" description="Disordered" evidence="1">
    <location>
        <begin position="113"/>
        <end position="132"/>
    </location>
</feature>
<feature type="compositionally biased region" description="Basic residues" evidence="1">
    <location>
        <begin position="115"/>
        <end position="124"/>
    </location>
</feature>
<proteinExistence type="predicted"/>
<keyword evidence="3" id="KW-1185">Reference proteome</keyword>
<dbReference type="OrthoDB" id="434120at2759"/>
<dbReference type="AlphaFoldDB" id="A0A812S6K7"/>
<feature type="non-terminal residue" evidence="2">
    <location>
        <position position="1"/>
    </location>
</feature>
<sequence length="132" mass="14868">EVADIMQEEGPDPMMASFPPGFVWHGSSEDPQLAETSLEKYLKWEATGKELEEVVENDIHPGFQTGNLVGIARLAQQQRQSLLLPIVEPMSKHSAQSKSYSTNTLYYSCSTLRESRRKKRKRGAVKGSEKRT</sequence>
<comment type="caution">
    <text evidence="2">The sequence shown here is derived from an EMBL/GenBank/DDBJ whole genome shotgun (WGS) entry which is preliminary data.</text>
</comment>
<accession>A0A812S6K7</accession>
<evidence type="ECO:0000256" key="1">
    <source>
        <dbReference type="SAM" id="MobiDB-lite"/>
    </source>
</evidence>
<name>A0A812S6K7_SYMPI</name>
<feature type="compositionally biased region" description="Acidic residues" evidence="1">
    <location>
        <begin position="1"/>
        <end position="11"/>
    </location>
</feature>
<dbReference type="EMBL" id="CAJNIZ010023436">
    <property type="protein sequence ID" value="CAE7469139.1"/>
    <property type="molecule type" value="Genomic_DNA"/>
</dbReference>
<evidence type="ECO:0000313" key="2">
    <source>
        <dbReference type="EMBL" id="CAE7469139.1"/>
    </source>
</evidence>
<feature type="region of interest" description="Disordered" evidence="1">
    <location>
        <begin position="1"/>
        <end position="21"/>
    </location>
</feature>
<dbReference type="Proteomes" id="UP000649617">
    <property type="component" value="Unassembled WGS sequence"/>
</dbReference>
<protein>
    <submittedName>
        <fullName evidence="2">Uncharacterized protein</fullName>
    </submittedName>
</protein>